<dbReference type="PROSITE" id="PS51257">
    <property type="entry name" value="PROKAR_LIPOPROTEIN"/>
    <property type="match status" value="1"/>
</dbReference>
<reference evidence="3" key="2">
    <citation type="submission" date="2021-04" db="EMBL/GenBank/DDBJ databases">
        <authorList>
            <person name="Gilroy R."/>
        </authorList>
    </citation>
    <scope>NUCLEOTIDE SEQUENCE</scope>
    <source>
        <strain evidence="3">CHK185-5351</strain>
    </source>
</reference>
<keyword evidence="2" id="KW-0732">Signal</keyword>
<name>A0A9D2SMW0_9FIRM</name>
<gene>
    <name evidence="3" type="ORF">H9705_02785</name>
</gene>
<feature type="region of interest" description="Disordered" evidence="1">
    <location>
        <begin position="257"/>
        <end position="290"/>
    </location>
</feature>
<proteinExistence type="predicted"/>
<organism evidence="3 4">
    <name type="scientific">Candidatus Fusicatenibacter intestinigallinarum</name>
    <dbReference type="NCBI Taxonomy" id="2838598"/>
    <lineage>
        <taxon>Bacteria</taxon>
        <taxon>Bacillati</taxon>
        <taxon>Bacillota</taxon>
        <taxon>Clostridia</taxon>
        <taxon>Lachnospirales</taxon>
        <taxon>Lachnospiraceae</taxon>
        <taxon>Fusicatenibacter</taxon>
    </lineage>
</organism>
<feature type="compositionally biased region" description="Low complexity" evidence="1">
    <location>
        <begin position="267"/>
        <end position="282"/>
    </location>
</feature>
<accession>A0A9D2SMW0</accession>
<protein>
    <recommendedName>
        <fullName evidence="5">Peptidylprolyl isomerase</fullName>
    </recommendedName>
</protein>
<dbReference type="EMBL" id="DWWU01000012">
    <property type="protein sequence ID" value="HJC14743.1"/>
    <property type="molecule type" value="Genomic_DNA"/>
</dbReference>
<dbReference type="AlphaFoldDB" id="A0A9D2SMW0"/>
<evidence type="ECO:0000313" key="4">
    <source>
        <dbReference type="Proteomes" id="UP000823849"/>
    </source>
</evidence>
<comment type="caution">
    <text evidence="3">The sequence shown here is derived from an EMBL/GenBank/DDBJ whole genome shotgun (WGS) entry which is preliminary data.</text>
</comment>
<reference evidence="3" key="1">
    <citation type="journal article" date="2021" name="PeerJ">
        <title>Extensive microbial diversity within the chicken gut microbiome revealed by metagenomics and culture.</title>
        <authorList>
            <person name="Gilroy R."/>
            <person name="Ravi A."/>
            <person name="Getino M."/>
            <person name="Pursley I."/>
            <person name="Horton D.L."/>
            <person name="Alikhan N.F."/>
            <person name="Baker D."/>
            <person name="Gharbi K."/>
            <person name="Hall N."/>
            <person name="Watson M."/>
            <person name="Adriaenssens E.M."/>
            <person name="Foster-Nyarko E."/>
            <person name="Jarju S."/>
            <person name="Secka A."/>
            <person name="Antonio M."/>
            <person name="Oren A."/>
            <person name="Chaudhuri R.R."/>
            <person name="La Ragione R."/>
            <person name="Hildebrand F."/>
            <person name="Pallen M.J."/>
        </authorList>
    </citation>
    <scope>NUCLEOTIDE SEQUENCE</scope>
    <source>
        <strain evidence="3">CHK185-5351</strain>
    </source>
</reference>
<evidence type="ECO:0000256" key="2">
    <source>
        <dbReference type="SAM" id="SignalP"/>
    </source>
</evidence>
<sequence length="436" mass="47384">MKRTSAKVVCSLLTAAIAVTGLSGCGGDSTVVDGTQTALVINDEEINLGKANFMLRYQQATMVNYYQTMSSMFGQEYSLSFDALSDTSDEDSPTVGENLKADALTSIEQAFLMRQHASEYEVALTEEEIAGAQEAAASFMESNDAETLTKLGITQEDIQDVIEVYAIQLKMHDPMIADVDTEVSDEEAQQSKISYVRVSTEGTETDENGDTIELTDEEKAEKKDIAQRFLDALNASEDPASVTFADLRTEINDQLNEERRAEEAAAQEDSSTADTSGDSSSTDTEEDSDVVYLTSSQTTFGADDEDLDDALKEAAETLSDGEVYGEVIEGEDAYYVVRMDSVLDRDATDSQKETIVQERQSEAYSDLLDGWIEESDISVKRAWNRLEVTDYDLYTMTVDSADSSTSTDSMAETDSAANTDSAAETDSTANTDSSAG</sequence>
<feature type="compositionally biased region" description="Acidic residues" evidence="1">
    <location>
        <begin position="203"/>
        <end position="216"/>
    </location>
</feature>
<evidence type="ECO:0008006" key="5">
    <source>
        <dbReference type="Google" id="ProtNLM"/>
    </source>
</evidence>
<feature type="compositionally biased region" description="Polar residues" evidence="1">
    <location>
        <begin position="418"/>
        <end position="436"/>
    </location>
</feature>
<feature type="region of interest" description="Disordered" evidence="1">
    <location>
        <begin position="196"/>
        <end position="219"/>
    </location>
</feature>
<evidence type="ECO:0000256" key="1">
    <source>
        <dbReference type="SAM" id="MobiDB-lite"/>
    </source>
</evidence>
<feature type="signal peptide" evidence="2">
    <location>
        <begin position="1"/>
        <end position="20"/>
    </location>
</feature>
<feature type="chain" id="PRO_5039352404" description="Peptidylprolyl isomerase" evidence="2">
    <location>
        <begin position="21"/>
        <end position="436"/>
    </location>
</feature>
<evidence type="ECO:0000313" key="3">
    <source>
        <dbReference type="EMBL" id="HJC14743.1"/>
    </source>
</evidence>
<feature type="compositionally biased region" description="Low complexity" evidence="1">
    <location>
        <begin position="400"/>
        <end position="417"/>
    </location>
</feature>
<dbReference type="Proteomes" id="UP000823849">
    <property type="component" value="Unassembled WGS sequence"/>
</dbReference>
<feature type="region of interest" description="Disordered" evidence="1">
    <location>
        <begin position="400"/>
        <end position="436"/>
    </location>
</feature>